<dbReference type="EMBL" id="PKMF04000049">
    <property type="protein sequence ID" value="KAK7855096.1"/>
    <property type="molecule type" value="Genomic_DNA"/>
</dbReference>
<evidence type="ECO:0000313" key="1">
    <source>
        <dbReference type="EMBL" id="KAK7855096.1"/>
    </source>
</evidence>
<name>A0AAW0LXG3_QUESU</name>
<dbReference type="AlphaFoldDB" id="A0AAW0LXG3"/>
<comment type="caution">
    <text evidence="1">The sequence shown here is derived from an EMBL/GenBank/DDBJ whole genome shotgun (WGS) entry which is preliminary data.</text>
</comment>
<accession>A0AAW0LXG3</accession>
<proteinExistence type="predicted"/>
<evidence type="ECO:0000313" key="2">
    <source>
        <dbReference type="Proteomes" id="UP000237347"/>
    </source>
</evidence>
<organism evidence="1 2">
    <name type="scientific">Quercus suber</name>
    <name type="common">Cork oak</name>
    <dbReference type="NCBI Taxonomy" id="58331"/>
    <lineage>
        <taxon>Eukaryota</taxon>
        <taxon>Viridiplantae</taxon>
        <taxon>Streptophyta</taxon>
        <taxon>Embryophyta</taxon>
        <taxon>Tracheophyta</taxon>
        <taxon>Spermatophyta</taxon>
        <taxon>Magnoliopsida</taxon>
        <taxon>eudicotyledons</taxon>
        <taxon>Gunneridae</taxon>
        <taxon>Pentapetalae</taxon>
        <taxon>rosids</taxon>
        <taxon>fabids</taxon>
        <taxon>Fagales</taxon>
        <taxon>Fagaceae</taxon>
        <taxon>Quercus</taxon>
    </lineage>
</organism>
<gene>
    <name evidence="1" type="ORF">CFP56_029733</name>
</gene>
<keyword evidence="2" id="KW-1185">Reference proteome</keyword>
<protein>
    <submittedName>
        <fullName evidence="1">Uncharacterized protein</fullName>
    </submittedName>
</protein>
<reference evidence="1 2" key="1">
    <citation type="journal article" date="2018" name="Sci. Data">
        <title>The draft genome sequence of cork oak.</title>
        <authorList>
            <person name="Ramos A.M."/>
            <person name="Usie A."/>
            <person name="Barbosa P."/>
            <person name="Barros P.M."/>
            <person name="Capote T."/>
            <person name="Chaves I."/>
            <person name="Simoes F."/>
            <person name="Abreu I."/>
            <person name="Carrasquinho I."/>
            <person name="Faro C."/>
            <person name="Guimaraes J.B."/>
            <person name="Mendonca D."/>
            <person name="Nobrega F."/>
            <person name="Rodrigues L."/>
            <person name="Saibo N.J.M."/>
            <person name="Varela M.C."/>
            <person name="Egas C."/>
            <person name="Matos J."/>
            <person name="Miguel C.M."/>
            <person name="Oliveira M.M."/>
            <person name="Ricardo C.P."/>
            <person name="Goncalves S."/>
        </authorList>
    </citation>
    <scope>NUCLEOTIDE SEQUENCE [LARGE SCALE GENOMIC DNA]</scope>
    <source>
        <strain evidence="2">cv. HL8</strain>
    </source>
</reference>
<dbReference type="Proteomes" id="UP000237347">
    <property type="component" value="Unassembled WGS sequence"/>
</dbReference>
<sequence length="160" mass="17751">MPVISTVVTSPSQAIDRSVVFVVLKITKYSVVPLTSNALHYHKPHGTTNMSIPSLSVIPLKMTPMNIIVIFAKKNEIPKNGSTIVKIVVILLIPNVFLRKNQIAAMEKVKRKRQKSLFIKTHSPSLIMETIFGVMLANKAAMAYSTDVRFATLDSMFNVV</sequence>